<evidence type="ECO:0000313" key="1">
    <source>
        <dbReference type="EMBL" id="WUX50721.1"/>
    </source>
</evidence>
<dbReference type="RefSeq" id="WP_329074358.1">
    <property type="nucleotide sequence ID" value="NZ_CP109495.1"/>
</dbReference>
<dbReference type="Proteomes" id="UP001432209">
    <property type="component" value="Chromosome"/>
</dbReference>
<accession>A0ABZ1ZWT6</accession>
<name>A0ABZ1ZWT6_STRNV</name>
<proteinExistence type="predicted"/>
<organism evidence="1 2">
    <name type="scientific">Streptomyces niveus</name>
    <name type="common">Streptomyces spheroides</name>
    <dbReference type="NCBI Taxonomy" id="193462"/>
    <lineage>
        <taxon>Bacteria</taxon>
        <taxon>Bacillati</taxon>
        <taxon>Actinomycetota</taxon>
        <taxon>Actinomycetes</taxon>
        <taxon>Kitasatosporales</taxon>
        <taxon>Streptomycetaceae</taxon>
        <taxon>Streptomyces</taxon>
    </lineage>
</organism>
<protein>
    <recommendedName>
        <fullName evidence="3">DUF4034 domain-containing protein</fullName>
    </recommendedName>
</protein>
<evidence type="ECO:0000313" key="2">
    <source>
        <dbReference type="Proteomes" id="UP001432209"/>
    </source>
</evidence>
<keyword evidence="2" id="KW-1185">Reference proteome</keyword>
<dbReference type="EMBL" id="CP109495">
    <property type="protein sequence ID" value="WUX50721.1"/>
    <property type="molecule type" value="Genomic_DNA"/>
</dbReference>
<gene>
    <name evidence="1" type="ORF">OG442_03670</name>
</gene>
<evidence type="ECO:0008006" key="3">
    <source>
        <dbReference type="Google" id="ProtNLM"/>
    </source>
</evidence>
<sequence>MSTAGEQDRLLRVPRRDLERARRDPETWPDLAFFAEHTDEGHVIDRNRAARFGVLWALQYDRRPQDLPLLRFLLQQQTTFYQEVVPWGLAPDLTLAGFLVAEHQQVEDLWLHWTAKNISFDTALGYHLYHLLTGGIAAAVEAVRASAHPDRDRILGDIASDRHTDAAVEEWLNEQRAQFPAAPADESLKAWAHHAARLGEREASRLFMTEWAASEPRTEDTLNTLQFHLAQLRYLTEAVAVQREVIAVSDASWPGARANNLLTLARLQRRADDASSAWKTLEEVQSVLPPDKQGLRAGLWRHFVKECFLLVPLTPDDCTARRRLTASHEHLQGIPRLWMDGVLDAAVAAAEQVGDPQTLHRYRALQQAAACEREQELSQATRRPASGPTTS</sequence>
<reference evidence="1" key="1">
    <citation type="submission" date="2022-10" db="EMBL/GenBank/DDBJ databases">
        <title>The complete genomes of actinobacterial strains from the NBC collection.</title>
        <authorList>
            <person name="Joergensen T.S."/>
            <person name="Alvarez Arevalo M."/>
            <person name="Sterndorff E.B."/>
            <person name="Faurdal D."/>
            <person name="Vuksanovic O."/>
            <person name="Mourched A.-S."/>
            <person name="Charusanti P."/>
            <person name="Shaw S."/>
            <person name="Blin K."/>
            <person name="Weber T."/>
        </authorList>
    </citation>
    <scope>NUCLEOTIDE SEQUENCE</scope>
    <source>
        <strain evidence="1">NBC_01432</strain>
    </source>
</reference>